<dbReference type="PROSITE" id="PS50181">
    <property type="entry name" value="FBOX"/>
    <property type="match status" value="1"/>
</dbReference>
<dbReference type="AlphaFoldDB" id="A0AAN7VZ37"/>
<accession>A0AAN7VZ37</accession>
<feature type="region of interest" description="Disordered" evidence="1">
    <location>
        <begin position="490"/>
        <end position="510"/>
    </location>
</feature>
<dbReference type="Proteomes" id="UP001310594">
    <property type="component" value="Unassembled WGS sequence"/>
</dbReference>
<organism evidence="3 4">
    <name type="scientific">Elasticomyces elasticus</name>
    <dbReference type="NCBI Taxonomy" id="574655"/>
    <lineage>
        <taxon>Eukaryota</taxon>
        <taxon>Fungi</taxon>
        <taxon>Dikarya</taxon>
        <taxon>Ascomycota</taxon>
        <taxon>Pezizomycotina</taxon>
        <taxon>Dothideomycetes</taxon>
        <taxon>Dothideomycetidae</taxon>
        <taxon>Mycosphaerellales</taxon>
        <taxon>Teratosphaeriaceae</taxon>
        <taxon>Elasticomyces</taxon>
    </lineage>
</organism>
<evidence type="ECO:0000313" key="3">
    <source>
        <dbReference type="EMBL" id="KAK5692399.1"/>
    </source>
</evidence>
<protein>
    <recommendedName>
        <fullName evidence="2">F-box domain-containing protein</fullName>
    </recommendedName>
</protein>
<dbReference type="EMBL" id="JAVRQU010000019">
    <property type="protein sequence ID" value="KAK5692399.1"/>
    <property type="molecule type" value="Genomic_DNA"/>
</dbReference>
<sequence length="510" mass="58366">MARNYLLALPEELVAAIAAVIEVGDLLSFALTCKECYRITRDRLSSNATYHEQYTIQHDRLPLTIPKLLKLALESDDEAWHLRALEHWGGRPDWSEWKTYHWSGIGDDEAWLEPIEDHSHLDRTFFHDHEVEAFERMMRDQLHFVDSEVDHWLELIRAGNDEPLKGMLIALSPHLNRVNIIAYPYEGDAAHPLSFLCLTITRLANMPGALWPPGFQSLRKVSVCTTTTLQHPHDAFYADASDVAPLFRLPNIKVLNLSLLGYLNEDKPGWEPEPRSSSIEELGFYCCELDEERICKLIRACKVLRRLVLDNGPLKEVTELLATEYGHCLEEPFLHLNTAGMTYPRLVGSFKRLRLLQSPTVEDLLLDQSIEHEHRVSKGDRLQRLQDFLPTSIETIHIVGSGRLREVEMQDALIHAVADLVIDENYSALKEVCLFDAVEGIPKDKGGMFARNAESVRRIVAKGVRLHYPTNGEKVMGRQEHKKLHFDYQSSGNLTEIETDPTPLEERYDD</sequence>
<evidence type="ECO:0000313" key="4">
    <source>
        <dbReference type="Proteomes" id="UP001310594"/>
    </source>
</evidence>
<dbReference type="InterPro" id="IPR001810">
    <property type="entry name" value="F-box_dom"/>
</dbReference>
<comment type="caution">
    <text evidence="3">The sequence shown here is derived from an EMBL/GenBank/DDBJ whole genome shotgun (WGS) entry which is preliminary data.</text>
</comment>
<name>A0AAN7VZ37_9PEZI</name>
<proteinExistence type="predicted"/>
<evidence type="ECO:0000256" key="1">
    <source>
        <dbReference type="SAM" id="MobiDB-lite"/>
    </source>
</evidence>
<evidence type="ECO:0000259" key="2">
    <source>
        <dbReference type="PROSITE" id="PS50181"/>
    </source>
</evidence>
<feature type="domain" description="F-box" evidence="2">
    <location>
        <begin position="3"/>
        <end position="53"/>
    </location>
</feature>
<reference evidence="3" key="1">
    <citation type="submission" date="2023-08" db="EMBL/GenBank/DDBJ databases">
        <title>Black Yeasts Isolated from many extreme environments.</title>
        <authorList>
            <person name="Coleine C."/>
            <person name="Stajich J.E."/>
            <person name="Selbmann L."/>
        </authorList>
    </citation>
    <scope>NUCLEOTIDE SEQUENCE</scope>
    <source>
        <strain evidence="3">CCFEE 5810</strain>
    </source>
</reference>
<gene>
    <name evidence="3" type="ORF">LTR97_010707</name>
</gene>